<feature type="region of interest" description="Disordered" evidence="1">
    <location>
        <begin position="25"/>
        <end position="54"/>
    </location>
</feature>
<protein>
    <submittedName>
        <fullName evidence="3">Uncharacterized protein</fullName>
    </submittedName>
</protein>
<sequence length="487" mass="51945">MTKGIVTFASLLSLLSLTACGGGSGSSGGTAGQTNTPDPAEVVDPGPATGQFPDSAMWSGRANYRNISSDVKNQITKVAHGPDGSVCYTYAQSAADNTWTSKLECLAPQGDLLFSKEQDGLSAFKDIAFTPLGNLITVGLQPVGPELPANPERSYVVLSKFSMQGDALTETRLVDAPDAADLIEYDVQEDGTITTIPVADLNYGNNPTLPNNALLSLKVEANAVYLLAYTYGIKVYAMNLNLSQTWDRQVMPTHFAMWRRVRPLLAKIAVSEGDDRIAVAFETKDAFIPVYEQHFGRMLQLSNLNEGDNDEDIAVTLLTTQGHYLDTLLLDKQFDESLGGVVVQNGEIWIGGDASVQKPGGGVERDFFLAEFASDGSLHNYTLIDHKQDEAAVDFQALDIGKFLFSGSTSSTNGVTAGLLLQVTNEAKKLRFTEFSAAQSAHIAAASPLGNSQILFGMVYDQTNINLTCGADGAQCNGKSVIGVAGQ</sequence>
<dbReference type="Proteomes" id="UP000000238">
    <property type="component" value="Chromosome"/>
</dbReference>
<dbReference type="RefSeq" id="WP_011397670.1">
    <property type="nucleotide sequence ID" value="NC_007645.1"/>
</dbReference>
<dbReference type="OrthoDB" id="9877190at2"/>
<name>Q2SFH1_HAHCH</name>
<dbReference type="KEGG" id="hch:HCH_03876"/>
<evidence type="ECO:0000313" key="4">
    <source>
        <dbReference type="Proteomes" id="UP000000238"/>
    </source>
</evidence>
<evidence type="ECO:0000256" key="1">
    <source>
        <dbReference type="SAM" id="MobiDB-lite"/>
    </source>
</evidence>
<keyword evidence="4" id="KW-1185">Reference proteome</keyword>
<evidence type="ECO:0000313" key="3">
    <source>
        <dbReference type="EMBL" id="ABC30603.1"/>
    </source>
</evidence>
<dbReference type="PROSITE" id="PS51257">
    <property type="entry name" value="PROKAR_LIPOPROTEIN"/>
    <property type="match status" value="1"/>
</dbReference>
<proteinExistence type="predicted"/>
<dbReference type="AlphaFoldDB" id="Q2SFH1"/>
<dbReference type="EMBL" id="CP000155">
    <property type="protein sequence ID" value="ABC30603.1"/>
    <property type="molecule type" value="Genomic_DNA"/>
</dbReference>
<dbReference type="HOGENOM" id="CLU_559927_0_0_6"/>
<organism evidence="3 4">
    <name type="scientific">Hahella chejuensis (strain KCTC 2396)</name>
    <dbReference type="NCBI Taxonomy" id="349521"/>
    <lineage>
        <taxon>Bacteria</taxon>
        <taxon>Pseudomonadati</taxon>
        <taxon>Pseudomonadota</taxon>
        <taxon>Gammaproteobacteria</taxon>
        <taxon>Oceanospirillales</taxon>
        <taxon>Hahellaceae</taxon>
        <taxon>Hahella</taxon>
    </lineage>
</organism>
<feature type="signal peptide" evidence="2">
    <location>
        <begin position="1"/>
        <end position="21"/>
    </location>
</feature>
<evidence type="ECO:0000256" key="2">
    <source>
        <dbReference type="SAM" id="SignalP"/>
    </source>
</evidence>
<keyword evidence="2" id="KW-0732">Signal</keyword>
<accession>Q2SFH1</accession>
<reference evidence="3 4" key="1">
    <citation type="journal article" date="2005" name="Nucleic Acids Res.">
        <title>Genomic blueprint of Hahella chejuensis, a marine microbe producing an algicidal agent.</title>
        <authorList>
            <person name="Jeong H."/>
            <person name="Yim J.H."/>
            <person name="Lee C."/>
            <person name="Choi S.-H."/>
            <person name="Park Y.K."/>
            <person name="Yoon S.H."/>
            <person name="Hur C.-G."/>
            <person name="Kang H.-Y."/>
            <person name="Kim D."/>
            <person name="Lee H.H."/>
            <person name="Park K.H."/>
            <person name="Park S.-H."/>
            <person name="Park H.-S."/>
            <person name="Lee H.K."/>
            <person name="Oh T.K."/>
            <person name="Kim J.F."/>
        </authorList>
    </citation>
    <scope>NUCLEOTIDE SEQUENCE [LARGE SCALE GENOMIC DNA]</scope>
    <source>
        <strain evidence="3 4">KCTC 2396</strain>
    </source>
</reference>
<gene>
    <name evidence="3" type="ordered locus">HCH_03876</name>
</gene>
<feature type="chain" id="PRO_5004215388" evidence="2">
    <location>
        <begin position="22"/>
        <end position="487"/>
    </location>
</feature>
<dbReference type="eggNOG" id="ENOG502ZNVK">
    <property type="taxonomic scope" value="Bacteria"/>
</dbReference>